<protein>
    <submittedName>
        <fullName evidence="1">Uncharacterized protein</fullName>
    </submittedName>
</protein>
<reference evidence="1 2" key="1">
    <citation type="submission" date="2019-05" db="EMBL/GenBank/DDBJ databases">
        <title>Another draft genome of Portunus trituberculatus and its Hox gene families provides insights of decapod evolution.</title>
        <authorList>
            <person name="Jeong J.-H."/>
            <person name="Song I."/>
            <person name="Kim S."/>
            <person name="Choi T."/>
            <person name="Kim D."/>
            <person name="Ryu S."/>
            <person name="Kim W."/>
        </authorList>
    </citation>
    <scope>NUCLEOTIDE SEQUENCE [LARGE SCALE GENOMIC DNA]</scope>
    <source>
        <tissue evidence="1">Muscle</tissue>
    </source>
</reference>
<dbReference type="EMBL" id="VSRR010000132">
    <property type="protein sequence ID" value="MPC10820.1"/>
    <property type="molecule type" value="Genomic_DNA"/>
</dbReference>
<name>A0A5B7CMV7_PORTR</name>
<comment type="caution">
    <text evidence="1">The sequence shown here is derived from an EMBL/GenBank/DDBJ whole genome shotgun (WGS) entry which is preliminary data.</text>
</comment>
<accession>A0A5B7CMV7</accession>
<proteinExistence type="predicted"/>
<evidence type="ECO:0000313" key="1">
    <source>
        <dbReference type="EMBL" id="MPC10820.1"/>
    </source>
</evidence>
<keyword evidence="2" id="KW-1185">Reference proteome</keyword>
<sequence>MGQDRASIFTSTSRNRKATVTFSRIDYALQGVKATPATSDDCMMQHEKDTVNCQKKKVERENGKECRQQ</sequence>
<gene>
    <name evidence="1" type="ORF">E2C01_003463</name>
</gene>
<organism evidence="1 2">
    <name type="scientific">Portunus trituberculatus</name>
    <name type="common">Swimming crab</name>
    <name type="synonym">Neptunus trituberculatus</name>
    <dbReference type="NCBI Taxonomy" id="210409"/>
    <lineage>
        <taxon>Eukaryota</taxon>
        <taxon>Metazoa</taxon>
        <taxon>Ecdysozoa</taxon>
        <taxon>Arthropoda</taxon>
        <taxon>Crustacea</taxon>
        <taxon>Multicrustacea</taxon>
        <taxon>Malacostraca</taxon>
        <taxon>Eumalacostraca</taxon>
        <taxon>Eucarida</taxon>
        <taxon>Decapoda</taxon>
        <taxon>Pleocyemata</taxon>
        <taxon>Brachyura</taxon>
        <taxon>Eubrachyura</taxon>
        <taxon>Portunoidea</taxon>
        <taxon>Portunidae</taxon>
        <taxon>Portuninae</taxon>
        <taxon>Portunus</taxon>
    </lineage>
</organism>
<evidence type="ECO:0000313" key="2">
    <source>
        <dbReference type="Proteomes" id="UP000324222"/>
    </source>
</evidence>
<dbReference type="AlphaFoldDB" id="A0A5B7CMV7"/>
<dbReference type="Proteomes" id="UP000324222">
    <property type="component" value="Unassembled WGS sequence"/>
</dbReference>